<dbReference type="PANTHER" id="PTHR31744">
    <property type="entry name" value="PROTEIN CUP-SHAPED COTYLEDON 2-RELATED"/>
    <property type="match status" value="1"/>
</dbReference>
<dbReference type="InterPro" id="IPR003441">
    <property type="entry name" value="NAC-dom"/>
</dbReference>
<dbReference type="FunCoup" id="A0A2G5CVG0">
    <property type="interactions" value="1"/>
</dbReference>
<reference evidence="6 7" key="1">
    <citation type="submission" date="2017-09" db="EMBL/GenBank/DDBJ databases">
        <title>WGS assembly of Aquilegia coerulea Goldsmith.</title>
        <authorList>
            <person name="Hodges S."/>
            <person name="Kramer E."/>
            <person name="Nordborg M."/>
            <person name="Tomkins J."/>
            <person name="Borevitz J."/>
            <person name="Derieg N."/>
            <person name="Yan J."/>
            <person name="Mihaltcheva S."/>
            <person name="Hayes R.D."/>
            <person name="Rokhsar D."/>
        </authorList>
    </citation>
    <scope>NUCLEOTIDE SEQUENCE [LARGE SCALE GENOMIC DNA]</scope>
    <source>
        <strain evidence="7">cv. Goldsmith</strain>
    </source>
</reference>
<dbReference type="PANTHER" id="PTHR31744:SF221">
    <property type="entry name" value="NAC DOMAIN-CONTAINING PROTEIN 43-LIKE"/>
    <property type="match status" value="1"/>
</dbReference>
<evidence type="ECO:0000256" key="1">
    <source>
        <dbReference type="ARBA" id="ARBA00023015"/>
    </source>
</evidence>
<accession>A0A2G5CVG0</accession>
<keyword evidence="1" id="KW-0805">Transcription regulation</keyword>
<evidence type="ECO:0000256" key="4">
    <source>
        <dbReference type="ARBA" id="ARBA00023242"/>
    </source>
</evidence>
<proteinExistence type="predicted"/>
<evidence type="ECO:0000313" key="7">
    <source>
        <dbReference type="Proteomes" id="UP000230069"/>
    </source>
</evidence>
<dbReference type="InterPro" id="IPR036093">
    <property type="entry name" value="NAC_dom_sf"/>
</dbReference>
<dbReference type="OrthoDB" id="1891465at2759"/>
<evidence type="ECO:0000256" key="3">
    <source>
        <dbReference type="ARBA" id="ARBA00023163"/>
    </source>
</evidence>
<dbReference type="STRING" id="218851.A0A2G5CVG0"/>
<evidence type="ECO:0000259" key="5">
    <source>
        <dbReference type="PROSITE" id="PS51005"/>
    </source>
</evidence>
<keyword evidence="2" id="KW-0238">DNA-binding</keyword>
<evidence type="ECO:0000313" key="6">
    <source>
        <dbReference type="EMBL" id="PIA34887.1"/>
    </source>
</evidence>
<dbReference type="GO" id="GO:0003677">
    <property type="term" value="F:DNA binding"/>
    <property type="evidence" value="ECO:0007669"/>
    <property type="project" value="UniProtKB-KW"/>
</dbReference>
<keyword evidence="7" id="KW-1185">Reference proteome</keyword>
<sequence length="397" mass="45028">MSLSVNGQSQVPPGFRFHPTEEELLHYYLKKKVGYEKIDLDVIRDVDLNKLEPWDIQEKCKIGSTPQNDWYFFSHKDKKYPTGTRTNRATAAGFWKATGRDKIIYSNFKRIGMRKTLVFYKGRAPHGQKSDWIMHEYRLDDTTAVATDTIASNSLGEIVQEEGWVVCRVFKKKNHHKSLDSPSNSTNITSISKTQMLNSNNDGALDQIIQYMGRTCKKESDNINHFNFINSSNNSNIRVSRSPFEATIGGDRFMQLPALESPTFLDQASSSQECYHPIEAQLITDSETNASNVLNSVYQSNGLALSELDRLVASHLNGQTETSKQLACFNDPNFMFCTTNNNSHHDHDLQLSQLRSSANRLYHHSTQDYNSDIDLWNFNQSSSSSSDPLCHVSNSSV</sequence>
<dbReference type="AlphaFoldDB" id="A0A2G5CVG0"/>
<dbReference type="GO" id="GO:0006355">
    <property type="term" value="P:regulation of DNA-templated transcription"/>
    <property type="evidence" value="ECO:0007669"/>
    <property type="project" value="InterPro"/>
</dbReference>
<feature type="domain" description="NAC" evidence="5">
    <location>
        <begin position="11"/>
        <end position="172"/>
    </location>
</feature>
<gene>
    <name evidence="6" type="ORF">AQUCO_03700272v1</name>
</gene>
<dbReference type="EMBL" id="KZ305054">
    <property type="protein sequence ID" value="PIA34887.1"/>
    <property type="molecule type" value="Genomic_DNA"/>
</dbReference>
<dbReference type="Gene3D" id="2.170.150.80">
    <property type="entry name" value="NAC domain"/>
    <property type="match status" value="1"/>
</dbReference>
<dbReference type="Pfam" id="PF02365">
    <property type="entry name" value="NAM"/>
    <property type="match status" value="1"/>
</dbReference>
<keyword evidence="4" id="KW-0539">Nucleus</keyword>
<dbReference type="FunFam" id="2.170.150.80:FF:000003">
    <property type="entry name" value="NAC domain-containing protein"/>
    <property type="match status" value="1"/>
</dbReference>
<name>A0A2G5CVG0_AQUCA</name>
<keyword evidence="3" id="KW-0804">Transcription</keyword>
<dbReference type="Proteomes" id="UP000230069">
    <property type="component" value="Unassembled WGS sequence"/>
</dbReference>
<dbReference type="InParanoid" id="A0A2G5CVG0"/>
<dbReference type="PROSITE" id="PS51005">
    <property type="entry name" value="NAC"/>
    <property type="match status" value="1"/>
</dbReference>
<evidence type="ECO:0000256" key="2">
    <source>
        <dbReference type="ARBA" id="ARBA00023125"/>
    </source>
</evidence>
<dbReference type="SUPFAM" id="SSF101941">
    <property type="entry name" value="NAC domain"/>
    <property type="match status" value="1"/>
</dbReference>
<protein>
    <recommendedName>
        <fullName evidence="5">NAC domain-containing protein</fullName>
    </recommendedName>
</protein>
<organism evidence="6 7">
    <name type="scientific">Aquilegia coerulea</name>
    <name type="common">Rocky mountain columbine</name>
    <dbReference type="NCBI Taxonomy" id="218851"/>
    <lineage>
        <taxon>Eukaryota</taxon>
        <taxon>Viridiplantae</taxon>
        <taxon>Streptophyta</taxon>
        <taxon>Embryophyta</taxon>
        <taxon>Tracheophyta</taxon>
        <taxon>Spermatophyta</taxon>
        <taxon>Magnoliopsida</taxon>
        <taxon>Ranunculales</taxon>
        <taxon>Ranunculaceae</taxon>
        <taxon>Thalictroideae</taxon>
        <taxon>Aquilegia</taxon>
    </lineage>
</organism>